<gene>
    <name evidence="2" type="ORF">FB45DRAFT_887278</name>
</gene>
<feature type="region of interest" description="Disordered" evidence="1">
    <location>
        <begin position="1"/>
        <end position="87"/>
    </location>
</feature>
<dbReference type="Gene3D" id="2.60.40.790">
    <property type="match status" value="1"/>
</dbReference>
<evidence type="ECO:0000313" key="3">
    <source>
        <dbReference type="Proteomes" id="UP001221142"/>
    </source>
</evidence>
<evidence type="ECO:0000256" key="1">
    <source>
        <dbReference type="SAM" id="MobiDB-lite"/>
    </source>
</evidence>
<feature type="compositionally biased region" description="Polar residues" evidence="1">
    <location>
        <begin position="39"/>
        <end position="49"/>
    </location>
</feature>
<proteinExistence type="predicted"/>
<dbReference type="InterPro" id="IPR008978">
    <property type="entry name" value="HSP20-like_chaperone"/>
</dbReference>
<keyword evidence="3" id="KW-1185">Reference proteome</keyword>
<feature type="compositionally biased region" description="Polar residues" evidence="1">
    <location>
        <begin position="20"/>
        <end position="29"/>
    </location>
</feature>
<evidence type="ECO:0008006" key="4">
    <source>
        <dbReference type="Google" id="ProtNLM"/>
    </source>
</evidence>
<dbReference type="CDD" id="cd06464">
    <property type="entry name" value="ACD_sHsps-like"/>
    <property type="match status" value="1"/>
</dbReference>
<organism evidence="2 3">
    <name type="scientific">Roridomyces roridus</name>
    <dbReference type="NCBI Taxonomy" id="1738132"/>
    <lineage>
        <taxon>Eukaryota</taxon>
        <taxon>Fungi</taxon>
        <taxon>Dikarya</taxon>
        <taxon>Basidiomycota</taxon>
        <taxon>Agaricomycotina</taxon>
        <taxon>Agaricomycetes</taxon>
        <taxon>Agaricomycetidae</taxon>
        <taxon>Agaricales</taxon>
        <taxon>Marasmiineae</taxon>
        <taxon>Mycenaceae</taxon>
        <taxon>Roridomyces</taxon>
    </lineage>
</organism>
<dbReference type="SUPFAM" id="SSF49764">
    <property type="entry name" value="HSP20-like chaperones"/>
    <property type="match status" value="1"/>
</dbReference>
<name>A0AAD7CJG6_9AGAR</name>
<feature type="compositionally biased region" description="Basic and acidic residues" evidence="1">
    <location>
        <begin position="103"/>
        <end position="126"/>
    </location>
</feature>
<evidence type="ECO:0000313" key="2">
    <source>
        <dbReference type="EMBL" id="KAJ7650211.1"/>
    </source>
</evidence>
<dbReference type="AlphaFoldDB" id="A0AAD7CJG6"/>
<dbReference type="Proteomes" id="UP001221142">
    <property type="component" value="Unassembled WGS sequence"/>
</dbReference>
<sequence>MASPNPPPRLAAVSRRHVSSPITPVTTAGVTGLRYPISGESSTDGSTRPSAARQRPRMSRLESSSSSSKLGLVEISSSTPPELDDAEALDNLWDTLFKKKEIKMNQERSKVKSLEGQHPAVEDVRMRSPSPRPPSRAKISDPPPVPSVPSGRTPPERRSLLEDVLSSDRASPLQTPSSGPQLLKNKKSITTFRTSPEKNYVVAIFDLRGVDKEDIRVTFRRDHIMVSWEKWEVETWEEEDCIARQTVERVYHRVVPLAEGTAFRDIHATFKGVDLLLRYPLVGPSGMRARGV</sequence>
<reference evidence="2" key="1">
    <citation type="submission" date="2023-03" db="EMBL/GenBank/DDBJ databases">
        <title>Massive genome expansion in bonnet fungi (Mycena s.s.) driven by repeated elements and novel gene families across ecological guilds.</title>
        <authorList>
            <consortium name="Lawrence Berkeley National Laboratory"/>
            <person name="Harder C.B."/>
            <person name="Miyauchi S."/>
            <person name="Viragh M."/>
            <person name="Kuo A."/>
            <person name="Thoen E."/>
            <person name="Andreopoulos B."/>
            <person name="Lu D."/>
            <person name="Skrede I."/>
            <person name="Drula E."/>
            <person name="Henrissat B."/>
            <person name="Morin E."/>
            <person name="Kohler A."/>
            <person name="Barry K."/>
            <person name="LaButti K."/>
            <person name="Morin E."/>
            <person name="Salamov A."/>
            <person name="Lipzen A."/>
            <person name="Mereny Z."/>
            <person name="Hegedus B."/>
            <person name="Baldrian P."/>
            <person name="Stursova M."/>
            <person name="Weitz H."/>
            <person name="Taylor A."/>
            <person name="Grigoriev I.V."/>
            <person name="Nagy L.G."/>
            <person name="Martin F."/>
            <person name="Kauserud H."/>
        </authorList>
    </citation>
    <scope>NUCLEOTIDE SEQUENCE</scope>
    <source>
        <strain evidence="2">9284</strain>
    </source>
</reference>
<feature type="compositionally biased region" description="Low complexity" evidence="1">
    <location>
        <begin position="61"/>
        <end position="78"/>
    </location>
</feature>
<dbReference type="EMBL" id="JARKIF010000001">
    <property type="protein sequence ID" value="KAJ7650211.1"/>
    <property type="molecule type" value="Genomic_DNA"/>
</dbReference>
<comment type="caution">
    <text evidence="2">The sequence shown here is derived from an EMBL/GenBank/DDBJ whole genome shotgun (WGS) entry which is preliminary data.</text>
</comment>
<protein>
    <recommendedName>
        <fullName evidence="4">SHSP domain-containing protein</fullName>
    </recommendedName>
</protein>
<feature type="compositionally biased region" description="Polar residues" evidence="1">
    <location>
        <begin position="168"/>
        <end position="180"/>
    </location>
</feature>
<feature type="region of interest" description="Disordered" evidence="1">
    <location>
        <begin position="103"/>
        <end position="184"/>
    </location>
</feature>
<accession>A0AAD7CJG6</accession>